<dbReference type="InterPro" id="IPR006189">
    <property type="entry name" value="CHASE_dom"/>
</dbReference>
<keyword evidence="10" id="KW-0902">Two-component regulatory system</keyword>
<dbReference type="CDD" id="cd00082">
    <property type="entry name" value="HisKA"/>
    <property type="match status" value="1"/>
</dbReference>
<evidence type="ECO:0000256" key="10">
    <source>
        <dbReference type="ARBA" id="ARBA00023012"/>
    </source>
</evidence>
<feature type="domain" description="CHASE" evidence="15">
    <location>
        <begin position="289"/>
        <end position="378"/>
    </location>
</feature>
<dbReference type="SUPFAM" id="SSF55874">
    <property type="entry name" value="ATPase domain of HSP90 chaperone/DNA topoisomerase II/histidine kinase"/>
    <property type="match status" value="1"/>
</dbReference>
<feature type="transmembrane region" description="Helical" evidence="13">
    <location>
        <begin position="188"/>
        <end position="207"/>
    </location>
</feature>
<organism evidence="16 17">
    <name type="scientific">Donghicola tyrosinivorans</name>
    <dbReference type="NCBI Taxonomy" id="1652492"/>
    <lineage>
        <taxon>Bacteria</taxon>
        <taxon>Pseudomonadati</taxon>
        <taxon>Pseudomonadota</taxon>
        <taxon>Alphaproteobacteria</taxon>
        <taxon>Rhodobacterales</taxon>
        <taxon>Roseobacteraceae</taxon>
        <taxon>Donghicola</taxon>
    </lineage>
</organism>
<keyword evidence="5" id="KW-0597">Phosphoprotein</keyword>
<evidence type="ECO:0000256" key="1">
    <source>
        <dbReference type="ARBA" id="ARBA00000085"/>
    </source>
</evidence>
<evidence type="ECO:0000256" key="11">
    <source>
        <dbReference type="ARBA" id="ARBA00023026"/>
    </source>
</evidence>
<dbReference type="EMBL" id="PVTQ01000008">
    <property type="protein sequence ID" value="PRY88267.1"/>
    <property type="molecule type" value="Genomic_DNA"/>
</dbReference>
<evidence type="ECO:0000256" key="9">
    <source>
        <dbReference type="ARBA" id="ARBA00022989"/>
    </source>
</evidence>
<evidence type="ECO:0000256" key="5">
    <source>
        <dbReference type="ARBA" id="ARBA00022553"/>
    </source>
</evidence>
<dbReference type="PRINTS" id="PR00344">
    <property type="entry name" value="BCTRLSENSOR"/>
</dbReference>
<dbReference type="Proteomes" id="UP000238392">
    <property type="component" value="Unassembled WGS sequence"/>
</dbReference>
<evidence type="ECO:0000256" key="2">
    <source>
        <dbReference type="ARBA" id="ARBA00004651"/>
    </source>
</evidence>
<feature type="transmembrane region" description="Helical" evidence="13">
    <location>
        <begin position="92"/>
        <end position="109"/>
    </location>
</feature>
<name>A0A2T0WNJ6_9RHOB</name>
<proteinExistence type="predicted"/>
<dbReference type="InterPro" id="IPR003594">
    <property type="entry name" value="HATPase_dom"/>
</dbReference>
<evidence type="ECO:0000259" key="15">
    <source>
        <dbReference type="PROSITE" id="PS50839"/>
    </source>
</evidence>
<dbReference type="SMART" id="SM01079">
    <property type="entry name" value="CHASE"/>
    <property type="match status" value="1"/>
</dbReference>
<evidence type="ECO:0000313" key="17">
    <source>
        <dbReference type="Proteomes" id="UP000238392"/>
    </source>
</evidence>
<keyword evidence="9 13" id="KW-1133">Transmembrane helix</keyword>
<dbReference type="PANTHER" id="PTHR44936:SF9">
    <property type="entry name" value="SENSOR PROTEIN CREC"/>
    <property type="match status" value="1"/>
</dbReference>
<dbReference type="Gene3D" id="3.30.450.350">
    <property type="entry name" value="CHASE domain"/>
    <property type="match status" value="1"/>
</dbReference>
<sequence length="701" mass="77148">MMNKAVLRGVEIVALFLAALVLVQGLATGGTIELLACLNASTTLIVIALILQRYVLHRFSRLGDFLHILAAVNAVGFAAALVVYGSPAPEDLVSYAFYYPVVAYGLTFAQFATNRFRRARAWFGIGLALLFAIATFTGVGLVATLIGLNDSDLLDLRMLPPLQSALVVATAAAILLRRHEEIPLAKRMTLATLLVAGVVISTGTQVLRHALMMSQFEVEITRVTTASEVAAHRTENELLNLVEALERMADRIAVDAYPSYEAWQQDADNYVSGFESLLAMSWMSADYNIHHSSPPELLESSLLNNIMQKPAWVLALEQARDSKQVTISAPFQLDGMLSNDDRLRVALIAPILREAEIIGYLAVGFDLEALFEGVIEEIGDEFPFVVWDKDILVFAYGDAQTNLITKQISAFNRTWELSLPVRAESVLAANIWGQRFALSRVLAVALILFAIERTRLAWRQNRELSDRLMELSDAYALVKEQEYELSLMRASLAHDLKSPIRNIRTATSMWEQLKAMKGLTDDELKARILENTKRLENLTSTFTTYLGTRLIPVQSKDVDLQDLLRELAEKYEVRCNTRLLPGADINLHTDPALVERIVENLIENAVKHGGRNTMSVTLSAAQKGGQVEISVHDNGQGVPADLRKRIFDPFDVGDGKKGPEASGLGLAIVRRLAQKLDGMISCEDPGAAGGALFVLRLPLGA</sequence>
<dbReference type="SMART" id="SM00387">
    <property type="entry name" value="HATPase_c"/>
    <property type="match status" value="1"/>
</dbReference>
<dbReference type="InterPro" id="IPR005467">
    <property type="entry name" value="His_kinase_dom"/>
</dbReference>
<dbReference type="AlphaFoldDB" id="A0A2T0WNJ6"/>
<gene>
    <name evidence="16" type="ORF">CLV74_10871</name>
</gene>
<evidence type="ECO:0000256" key="12">
    <source>
        <dbReference type="ARBA" id="ARBA00023136"/>
    </source>
</evidence>
<dbReference type="PROSITE" id="PS50109">
    <property type="entry name" value="HIS_KIN"/>
    <property type="match status" value="1"/>
</dbReference>
<dbReference type="InterPro" id="IPR042240">
    <property type="entry name" value="CHASE_sf"/>
</dbReference>
<evidence type="ECO:0000256" key="6">
    <source>
        <dbReference type="ARBA" id="ARBA00022679"/>
    </source>
</evidence>
<dbReference type="GO" id="GO:0000155">
    <property type="term" value="F:phosphorelay sensor kinase activity"/>
    <property type="evidence" value="ECO:0007669"/>
    <property type="project" value="InterPro"/>
</dbReference>
<keyword evidence="7 13" id="KW-0812">Transmembrane</keyword>
<dbReference type="Pfam" id="PF03924">
    <property type="entry name" value="CHASE"/>
    <property type="match status" value="1"/>
</dbReference>
<keyword evidence="8" id="KW-0418">Kinase</keyword>
<comment type="catalytic activity">
    <reaction evidence="1">
        <text>ATP + protein L-histidine = ADP + protein N-phospho-L-histidine.</text>
        <dbReference type="EC" id="2.7.13.3"/>
    </reaction>
</comment>
<dbReference type="InterPro" id="IPR004358">
    <property type="entry name" value="Sig_transdc_His_kin-like_C"/>
</dbReference>
<comment type="subcellular location">
    <subcellularLocation>
        <location evidence="2">Cell membrane</location>
        <topology evidence="2">Multi-pass membrane protein</topology>
    </subcellularLocation>
</comment>
<evidence type="ECO:0000256" key="4">
    <source>
        <dbReference type="ARBA" id="ARBA00022475"/>
    </source>
</evidence>
<evidence type="ECO:0000259" key="14">
    <source>
        <dbReference type="PROSITE" id="PS50109"/>
    </source>
</evidence>
<reference evidence="16 17" key="1">
    <citation type="submission" date="2018-03" db="EMBL/GenBank/DDBJ databases">
        <title>Genomic Encyclopedia of Archaeal and Bacterial Type Strains, Phase II (KMG-II): from individual species to whole genera.</title>
        <authorList>
            <person name="Goeker M."/>
        </authorList>
    </citation>
    <scope>NUCLEOTIDE SEQUENCE [LARGE SCALE GENOMIC DNA]</scope>
    <source>
        <strain evidence="16 17">DSM 100212</strain>
    </source>
</reference>
<dbReference type="OrthoDB" id="7810511at2"/>
<dbReference type="PROSITE" id="PS50839">
    <property type="entry name" value="CHASE"/>
    <property type="match status" value="1"/>
</dbReference>
<evidence type="ECO:0000313" key="16">
    <source>
        <dbReference type="EMBL" id="PRY88267.1"/>
    </source>
</evidence>
<dbReference type="Pfam" id="PF02518">
    <property type="entry name" value="HATPase_c"/>
    <property type="match status" value="1"/>
</dbReference>
<evidence type="ECO:0000256" key="8">
    <source>
        <dbReference type="ARBA" id="ARBA00022777"/>
    </source>
</evidence>
<feature type="transmembrane region" description="Helical" evidence="13">
    <location>
        <begin position="158"/>
        <end position="176"/>
    </location>
</feature>
<dbReference type="Gene3D" id="3.30.565.10">
    <property type="entry name" value="Histidine kinase-like ATPase, C-terminal domain"/>
    <property type="match status" value="1"/>
</dbReference>
<dbReference type="InterPro" id="IPR036890">
    <property type="entry name" value="HATPase_C_sf"/>
</dbReference>
<feature type="domain" description="Histidine kinase" evidence="14">
    <location>
        <begin position="491"/>
        <end position="701"/>
    </location>
</feature>
<evidence type="ECO:0000256" key="7">
    <source>
        <dbReference type="ARBA" id="ARBA00022692"/>
    </source>
</evidence>
<evidence type="ECO:0000256" key="3">
    <source>
        <dbReference type="ARBA" id="ARBA00012438"/>
    </source>
</evidence>
<accession>A0A2T0WNJ6</accession>
<dbReference type="EC" id="2.7.13.3" evidence="3"/>
<keyword evidence="17" id="KW-1185">Reference proteome</keyword>
<dbReference type="InterPro" id="IPR050980">
    <property type="entry name" value="2C_sensor_his_kinase"/>
</dbReference>
<dbReference type="CDD" id="cd00075">
    <property type="entry name" value="HATPase"/>
    <property type="match status" value="1"/>
</dbReference>
<dbReference type="GO" id="GO:0005886">
    <property type="term" value="C:plasma membrane"/>
    <property type="evidence" value="ECO:0007669"/>
    <property type="project" value="UniProtKB-SubCell"/>
</dbReference>
<feature type="transmembrane region" description="Helical" evidence="13">
    <location>
        <begin position="121"/>
        <end position="146"/>
    </location>
</feature>
<keyword evidence="12 13" id="KW-0472">Membrane</keyword>
<comment type="caution">
    <text evidence="16">The sequence shown here is derived from an EMBL/GenBank/DDBJ whole genome shotgun (WGS) entry which is preliminary data.</text>
</comment>
<dbReference type="RefSeq" id="WP_106265296.1">
    <property type="nucleotide sequence ID" value="NZ_PVTQ01000008.1"/>
</dbReference>
<keyword evidence="4" id="KW-1003">Cell membrane</keyword>
<dbReference type="InterPro" id="IPR036097">
    <property type="entry name" value="HisK_dim/P_sf"/>
</dbReference>
<dbReference type="SUPFAM" id="SSF47384">
    <property type="entry name" value="Homodimeric domain of signal transducing histidine kinase"/>
    <property type="match status" value="1"/>
</dbReference>
<dbReference type="InterPro" id="IPR003661">
    <property type="entry name" value="HisK_dim/P_dom"/>
</dbReference>
<keyword evidence="11" id="KW-0843">Virulence</keyword>
<keyword evidence="6" id="KW-0808">Transferase</keyword>
<evidence type="ECO:0000256" key="13">
    <source>
        <dbReference type="SAM" id="Phobius"/>
    </source>
</evidence>
<dbReference type="PANTHER" id="PTHR44936">
    <property type="entry name" value="SENSOR PROTEIN CREC"/>
    <property type="match status" value="1"/>
</dbReference>
<feature type="transmembrane region" description="Helical" evidence="13">
    <location>
        <begin position="39"/>
        <end position="56"/>
    </location>
</feature>
<feature type="transmembrane region" description="Helical" evidence="13">
    <location>
        <begin position="68"/>
        <end position="86"/>
    </location>
</feature>
<protein>
    <recommendedName>
        <fullName evidence="3">histidine kinase</fullName>
        <ecNumber evidence="3">2.7.13.3</ecNumber>
    </recommendedName>
</protein>